<gene>
    <name evidence="2" type="ORF">K1I41_09100</name>
</gene>
<protein>
    <submittedName>
        <fullName evidence="2">Uncharacterized protein</fullName>
    </submittedName>
</protein>
<dbReference type="Proteomes" id="UP000825381">
    <property type="component" value="Chromosome"/>
</dbReference>
<sequence>MLKKSHFICFFLFLICSSVAFSQEISPYYHILKKQDSTLENIGSYDEVYKELKSLYLNQLDTESYKRKARLRNKFFRKMNYKGDISEIALDPIPWIEKNYFVTTFTNIEEAKSEWEIYLTAQKEDRLENEKYYKLQVAALMKFGPKIIVSLMEDIVLYHPDKLKP</sequence>
<accession>A0ABX8V4D6</accession>
<reference evidence="2 3" key="1">
    <citation type="submission" date="2021-07" db="EMBL/GenBank/DDBJ databases">
        <title>Flavobacterium WSW3-B6 sp.nov, isolated from seaweed.</title>
        <authorList>
            <person name="Muhammad N."/>
            <person name="Ho H."/>
            <person name="Lee Y.-J."/>
            <person name="Nguyen T."/>
            <person name="Ho J."/>
            <person name="Kim S.-G."/>
        </authorList>
    </citation>
    <scope>NUCLEOTIDE SEQUENCE [LARGE SCALE GENOMIC DNA]</scope>
    <source>
        <strain evidence="2 3">WSW3-B6</strain>
    </source>
</reference>
<feature type="chain" id="PRO_5045934445" evidence="1">
    <location>
        <begin position="23"/>
        <end position="165"/>
    </location>
</feature>
<evidence type="ECO:0000256" key="1">
    <source>
        <dbReference type="SAM" id="SignalP"/>
    </source>
</evidence>
<keyword evidence="1" id="KW-0732">Signal</keyword>
<proteinExistence type="predicted"/>
<dbReference type="EMBL" id="CP080429">
    <property type="protein sequence ID" value="QYJ67699.1"/>
    <property type="molecule type" value="Genomic_DNA"/>
</dbReference>
<keyword evidence="3" id="KW-1185">Reference proteome</keyword>
<name>A0ABX8V4D6_9FLAO</name>
<organism evidence="2 3">
    <name type="scientific">Flavobacterium litorale</name>
    <dbReference type="NCBI Taxonomy" id="2856519"/>
    <lineage>
        <taxon>Bacteria</taxon>
        <taxon>Pseudomonadati</taxon>
        <taxon>Bacteroidota</taxon>
        <taxon>Flavobacteriia</taxon>
        <taxon>Flavobacteriales</taxon>
        <taxon>Flavobacteriaceae</taxon>
        <taxon>Flavobacterium</taxon>
    </lineage>
</organism>
<feature type="signal peptide" evidence="1">
    <location>
        <begin position="1"/>
        <end position="22"/>
    </location>
</feature>
<dbReference type="RefSeq" id="WP_220640044.1">
    <property type="nucleotide sequence ID" value="NZ_CP080429.1"/>
</dbReference>
<evidence type="ECO:0000313" key="3">
    <source>
        <dbReference type="Proteomes" id="UP000825381"/>
    </source>
</evidence>
<evidence type="ECO:0000313" key="2">
    <source>
        <dbReference type="EMBL" id="QYJ67699.1"/>
    </source>
</evidence>